<evidence type="ECO:0008006" key="3">
    <source>
        <dbReference type="Google" id="ProtNLM"/>
    </source>
</evidence>
<sequence length="842" mass="95872">MLFFTFVIRWEMIPLKRIVFIPGIMGSSLFEGNIERWFRVKNKHLERLVMVKGKSKNPITPGLPIEYGVNMVGTLFSKNIIYAPIIDMLKNLEGSTVSAHLFGYDWRLNLWDVCPELHDFISLFDPNDEIIIIAHSMGGLLTHTYCQWASGRGVLPRIKQVITLGTPWKGSPDAFSCLMYGMDEGFFFPDKEVIRDIGRTFPSLYQLLPSRDYCLNGSFVSVGGRELTWKDYMDYIKTLQGCDVFDFDLINLNLHNSLKKPWPIGVEHHNIIGYNHGSVGTLTIIGPGEDLMTPTDGDGTVPILAAKPYNEDTSNIVYAHASHQGLTHHRAVLEWIQKLIGTGKASHVDGILGRYTPREDWVVQRIACPVEVFVEGEEETLNSSSQEITRHTIGEVTYLIHNDPHPKDIKVLVEPFDTGRTEIETLQFIQSKVELVNKFPSIKADPTQSTLVELTFNDKHPVTSVKVIDQMHKSHVIQGIDVVPDGTKALPETSMRIEAIGKHHQAHYDERGVVLSFKNKSKNEKAPKILETLIKVNDSELISHINQSTVLSIENGFLQYGRNVIEYYSKDIFNNIEKPKKRYIFVEPMTQEFITTLELHPDYGIKLSLSSKYVGIKYDFEYHFSNEDEIFTYRGPIKVPSGCKQVFIRAKNDFVNDSAWSSVDLELNELMEAVWDEAGYNEGIAGILSRLPQPESNALKVLIGKVEKGKNDEIPKLGKAVEVHYPKVTYIITLMPNLEVYLDYHTQIIRRDQDSTTLSFIIYDSDDNVVKDLKPSVKYTLLPAINPLNEVFYPAVTSNKKGVYSFTVPIKDISNEVNKIKFDFRDVHYRKKPLKSHVFRLQ</sequence>
<accession>A0A4V5TID0</accession>
<keyword evidence="2" id="KW-1185">Reference proteome</keyword>
<dbReference type="SUPFAM" id="SSF53474">
    <property type="entry name" value="alpha/beta-Hydrolases"/>
    <property type="match status" value="1"/>
</dbReference>
<organism evidence="1 2">
    <name type="scientific">Brevibacillus antibioticus</name>
    <dbReference type="NCBI Taxonomy" id="2570228"/>
    <lineage>
        <taxon>Bacteria</taxon>
        <taxon>Bacillati</taxon>
        <taxon>Bacillota</taxon>
        <taxon>Bacilli</taxon>
        <taxon>Bacillales</taxon>
        <taxon>Paenibacillaceae</taxon>
        <taxon>Brevibacillus</taxon>
    </lineage>
</organism>
<dbReference type="GO" id="GO:0008374">
    <property type="term" value="F:O-acyltransferase activity"/>
    <property type="evidence" value="ECO:0007669"/>
    <property type="project" value="InterPro"/>
</dbReference>
<evidence type="ECO:0000313" key="1">
    <source>
        <dbReference type="EMBL" id="TKI54543.1"/>
    </source>
</evidence>
<comment type="caution">
    <text evidence="1">The sequence shown here is derived from an EMBL/GenBank/DDBJ whole genome shotgun (WGS) entry which is preliminary data.</text>
</comment>
<dbReference type="Gene3D" id="3.40.50.1820">
    <property type="entry name" value="alpha/beta hydrolase"/>
    <property type="match status" value="1"/>
</dbReference>
<dbReference type="PANTHER" id="PTHR11440">
    <property type="entry name" value="LECITHIN-CHOLESTEROL ACYLTRANSFERASE-RELATED"/>
    <property type="match status" value="1"/>
</dbReference>
<evidence type="ECO:0000313" key="2">
    <source>
        <dbReference type="Proteomes" id="UP000307841"/>
    </source>
</evidence>
<gene>
    <name evidence="1" type="ORF">E8L90_03280</name>
</gene>
<dbReference type="GO" id="GO:0006629">
    <property type="term" value="P:lipid metabolic process"/>
    <property type="evidence" value="ECO:0007669"/>
    <property type="project" value="InterPro"/>
</dbReference>
<dbReference type="EMBL" id="SZNK01000001">
    <property type="protein sequence ID" value="TKI54543.1"/>
    <property type="molecule type" value="Genomic_DNA"/>
</dbReference>
<protein>
    <recommendedName>
        <fullName evidence="3">Alpha/beta hydrolase</fullName>
    </recommendedName>
</protein>
<dbReference type="Pfam" id="PF02450">
    <property type="entry name" value="LCAT"/>
    <property type="match status" value="1"/>
</dbReference>
<reference evidence="1 2" key="1">
    <citation type="submission" date="2019-04" db="EMBL/GenBank/DDBJ databases">
        <title>Whole genome sequencing of Brevibacillus sp. TGS2-1.</title>
        <authorList>
            <person name="Choi A."/>
        </authorList>
    </citation>
    <scope>NUCLEOTIDE SEQUENCE [LARGE SCALE GENOMIC DNA]</scope>
    <source>
        <strain evidence="1 2">TGS2-1</strain>
    </source>
</reference>
<dbReference type="InterPro" id="IPR029058">
    <property type="entry name" value="AB_hydrolase_fold"/>
</dbReference>
<name>A0A4V5TID0_9BACL</name>
<dbReference type="AlphaFoldDB" id="A0A4V5TID0"/>
<dbReference type="Proteomes" id="UP000307841">
    <property type="component" value="Unassembled WGS sequence"/>
</dbReference>
<proteinExistence type="predicted"/>
<dbReference type="InterPro" id="IPR003386">
    <property type="entry name" value="LACT/PDAT_acylTrfase"/>
</dbReference>